<protein>
    <submittedName>
        <fullName evidence="1">Uncharacterized protein</fullName>
    </submittedName>
</protein>
<dbReference type="EMBL" id="JAPESX010000404">
    <property type="protein sequence ID" value="KAJ8121490.1"/>
    <property type="molecule type" value="Genomic_DNA"/>
</dbReference>
<proteinExistence type="predicted"/>
<gene>
    <name evidence="1" type="ORF">ONZ43_g2073</name>
</gene>
<reference evidence="1" key="1">
    <citation type="submission" date="2022-11" db="EMBL/GenBank/DDBJ databases">
        <title>Genome Sequence of Nemania bipapillata.</title>
        <authorList>
            <person name="Buettner E."/>
        </authorList>
    </citation>
    <scope>NUCLEOTIDE SEQUENCE</scope>
    <source>
        <strain evidence="1">CP14</strain>
    </source>
</reference>
<dbReference type="Proteomes" id="UP001153334">
    <property type="component" value="Unassembled WGS sequence"/>
</dbReference>
<organism evidence="1 2">
    <name type="scientific">Nemania bipapillata</name>
    <dbReference type="NCBI Taxonomy" id="110536"/>
    <lineage>
        <taxon>Eukaryota</taxon>
        <taxon>Fungi</taxon>
        <taxon>Dikarya</taxon>
        <taxon>Ascomycota</taxon>
        <taxon>Pezizomycotina</taxon>
        <taxon>Sordariomycetes</taxon>
        <taxon>Xylariomycetidae</taxon>
        <taxon>Xylariales</taxon>
        <taxon>Xylariaceae</taxon>
        <taxon>Nemania</taxon>
    </lineage>
</organism>
<evidence type="ECO:0000313" key="2">
    <source>
        <dbReference type="Proteomes" id="UP001153334"/>
    </source>
</evidence>
<sequence length="616" mass="66158">MAPRSVSNYITALCGFASVTGATRLLGSSFGIPGKNATFDYIVVGGGNAGLTIATRLAEQQGGRVAVVEAGTFYELGNGNLSQVPGLDNMWISKAKDDWQPLIDWGYQTTPQTYALNTELHYARGKTLGGCSARNYMIYQRPTVGSCQMWADAVADDSYTFDNMLPYYKKSICFTPPSNLRFANSTPLYDSSVMGDCSGPLSVTYSNYANTFASWATEGLAEMGMKPIDGFQSGELLGQSYVMSTIKAKDQTRDSSETSFLQRALAYPNYSVYTLTQAKRILFDSKKRATGVEVDTLGKRYTLTAAKEVIVSAGVFASPQLLMVSGVGPKKTLQKLGIPVVADRPGVGQGMQDHLYFGPAYKVVGTTTSSLVSSPEYAAQAAKDFQDHASGILTNPSNDILGWEKFPDSIRKTFSASTLKSLAEYPADWPEIEYLAIAGYLGYQNISGGSDPGDGSQYATMGVALAQPRSRGNITIVSADNAVRPLINPNYFSDPADVQVAVAGFKRAREFFNSSTIRPFRADDKEAFPGLQVSTDAQIEQIIKESFQTIFHASCTCAMGLKSDPMAVVDSAARVYGVSGLRVVDASAFPFVPAGHPMGTVYALAEKIASNITGRA</sequence>
<keyword evidence="2" id="KW-1185">Reference proteome</keyword>
<name>A0ACC2J241_9PEZI</name>
<accession>A0ACC2J241</accession>
<evidence type="ECO:0000313" key="1">
    <source>
        <dbReference type="EMBL" id="KAJ8121490.1"/>
    </source>
</evidence>
<comment type="caution">
    <text evidence="1">The sequence shown here is derived from an EMBL/GenBank/DDBJ whole genome shotgun (WGS) entry which is preliminary data.</text>
</comment>